<evidence type="ECO:0000259" key="6">
    <source>
        <dbReference type="Pfam" id="PF00155"/>
    </source>
</evidence>
<keyword evidence="8" id="KW-1185">Reference proteome</keyword>
<evidence type="ECO:0000256" key="4">
    <source>
        <dbReference type="ARBA" id="ARBA00022679"/>
    </source>
</evidence>
<dbReference type="PANTHER" id="PTHR46383">
    <property type="entry name" value="ASPARTATE AMINOTRANSFERASE"/>
    <property type="match status" value="1"/>
</dbReference>
<dbReference type="NCBIfam" id="TIGR03801">
    <property type="entry name" value="asp_4_decarbox"/>
    <property type="match status" value="1"/>
</dbReference>
<gene>
    <name evidence="7" type="ORF">BW732_03295</name>
</gene>
<dbReference type="GO" id="GO:0006520">
    <property type="term" value="P:amino acid metabolic process"/>
    <property type="evidence" value="ECO:0007669"/>
    <property type="project" value="InterPro"/>
</dbReference>
<evidence type="ECO:0000256" key="3">
    <source>
        <dbReference type="ARBA" id="ARBA00022576"/>
    </source>
</evidence>
<sequence length="530" mass="60541">MEELSPFELNLFLEKKLQTTSHNNLKLLNAGRGNPNWTASTPREAFFLLGQFATQETMASQTGLMARMIEPSPGRFERFIDFLTKQPGKGAKFLKTILLDNPDYLGLDSHDWLDKILDYIIGDNYPSPVRCLNGCEQPIKAYLNESLFANQTEAFDIFAVEGGTAGICYLFDTLLTNHLLNQNDRIALLLPTFAPYLEIMDLPRYQFDVVEIKAEATIFEGKISYQYSKEEIDKLKDDSIKAVFVVNPSNPTANAMCQETIDQMKQIVSEDNPNLMILTDDVYGTFVENFQSLFAELPYNTACIYSYSKYFGSTGWRIGTIAVAKENVFDRLLKELPLTQKMILQKRYSALHPKIDEILFIDRLVADSRSVVLNHAAGLSSVQQVMMTLFSLYGLSDEGNDYKAEVMSICHIREKLLLDMLEIDELFPALNTAYYVEVDVSDWLEKRFGADFAAYLTNRWTITKVLTLLAEKERLMLLKSDAFGSKPWAIRISLANLDTDDYLEVGKRILRLSEYLKEDWMAYKKQQQIS</sequence>
<dbReference type="InterPro" id="IPR015424">
    <property type="entry name" value="PyrdxlP-dep_Trfase"/>
</dbReference>
<dbReference type="InterPro" id="IPR004839">
    <property type="entry name" value="Aminotransferase_I/II_large"/>
</dbReference>
<keyword evidence="3" id="KW-0032">Aminotransferase</keyword>
<dbReference type="OrthoDB" id="9804407at2"/>
<dbReference type="GO" id="GO:0030170">
    <property type="term" value="F:pyridoxal phosphate binding"/>
    <property type="evidence" value="ECO:0007669"/>
    <property type="project" value="InterPro"/>
</dbReference>
<dbReference type="InterPro" id="IPR022518">
    <property type="entry name" value="Aspartate_4-decarboxylase"/>
</dbReference>
<dbReference type="Gene3D" id="3.90.1150.10">
    <property type="entry name" value="Aspartate Aminotransferase, domain 1"/>
    <property type="match status" value="1"/>
</dbReference>
<organism evidence="7 8">
    <name type="scientific">Vagococcus penaei</name>
    <dbReference type="NCBI Taxonomy" id="633807"/>
    <lineage>
        <taxon>Bacteria</taxon>
        <taxon>Bacillati</taxon>
        <taxon>Bacillota</taxon>
        <taxon>Bacilli</taxon>
        <taxon>Lactobacillales</taxon>
        <taxon>Enterococcaceae</taxon>
        <taxon>Vagococcus</taxon>
    </lineage>
</organism>
<name>A0A1Q2D931_9ENTE</name>
<dbReference type="SUPFAM" id="SSF53383">
    <property type="entry name" value="PLP-dependent transferases"/>
    <property type="match status" value="1"/>
</dbReference>
<dbReference type="PANTHER" id="PTHR46383:SF1">
    <property type="entry name" value="ASPARTATE AMINOTRANSFERASE"/>
    <property type="match status" value="1"/>
</dbReference>
<dbReference type="InterPro" id="IPR015422">
    <property type="entry name" value="PyrdxlP-dep_Trfase_small"/>
</dbReference>
<feature type="domain" description="Aminotransferase class I/classII large" evidence="6">
    <location>
        <begin position="163"/>
        <end position="335"/>
    </location>
</feature>
<dbReference type="Gene3D" id="3.40.640.10">
    <property type="entry name" value="Type I PLP-dependent aspartate aminotransferase-like (Major domain)"/>
    <property type="match status" value="1"/>
</dbReference>
<dbReference type="KEGG" id="vpi:BW732_03295"/>
<dbReference type="GO" id="GO:0008483">
    <property type="term" value="F:transaminase activity"/>
    <property type="evidence" value="ECO:0007669"/>
    <property type="project" value="UniProtKB-KW"/>
</dbReference>
<dbReference type="Gene3D" id="1.10.20.110">
    <property type="match status" value="1"/>
</dbReference>
<dbReference type="Pfam" id="PF00155">
    <property type="entry name" value="Aminotran_1_2"/>
    <property type="match status" value="1"/>
</dbReference>
<dbReference type="RefSeq" id="WP_077276857.1">
    <property type="nucleotide sequence ID" value="NZ_CP019609.1"/>
</dbReference>
<proteinExistence type="inferred from homology"/>
<protein>
    <submittedName>
        <fullName evidence="7">Aspartate 4-decarboxylase</fullName>
    </submittedName>
</protein>
<dbReference type="Proteomes" id="UP000188246">
    <property type="component" value="Chromosome"/>
</dbReference>
<dbReference type="CDD" id="cd00609">
    <property type="entry name" value="AAT_like"/>
    <property type="match status" value="1"/>
</dbReference>
<comment type="cofactor">
    <cofactor evidence="1">
        <name>pyridoxal 5'-phosphate</name>
        <dbReference type="ChEBI" id="CHEBI:597326"/>
    </cofactor>
</comment>
<dbReference type="InterPro" id="IPR050596">
    <property type="entry name" value="AspAT/PAT-like"/>
</dbReference>
<dbReference type="AlphaFoldDB" id="A0A1Q2D931"/>
<keyword evidence="4" id="KW-0808">Transferase</keyword>
<dbReference type="NCBIfam" id="NF006755">
    <property type="entry name" value="PRK09275.1"/>
    <property type="match status" value="1"/>
</dbReference>
<comment type="similarity">
    <text evidence="2">Belongs to the class-I pyridoxal-phosphate-dependent aminotransferase family.</text>
</comment>
<evidence type="ECO:0000256" key="2">
    <source>
        <dbReference type="ARBA" id="ARBA00007441"/>
    </source>
</evidence>
<evidence type="ECO:0000256" key="5">
    <source>
        <dbReference type="ARBA" id="ARBA00022898"/>
    </source>
</evidence>
<evidence type="ECO:0000256" key="1">
    <source>
        <dbReference type="ARBA" id="ARBA00001933"/>
    </source>
</evidence>
<reference evidence="7 8" key="1">
    <citation type="journal article" date="2010" name="Int. J. Syst. Evol. Microbiol.">
        <title>Vagococcus penaei sp. nov., isolated from spoilage microbiota of cooked shrimp (Penaeus vannamei).</title>
        <authorList>
            <person name="Jaffres E."/>
            <person name="Prevost H."/>
            <person name="Rossero A."/>
            <person name="Joffraud J.J."/>
            <person name="Dousset X."/>
        </authorList>
    </citation>
    <scope>NUCLEOTIDE SEQUENCE [LARGE SCALE GENOMIC DNA]</scope>
    <source>
        <strain evidence="7 8">CD276</strain>
    </source>
</reference>
<accession>A0A1Q2D931</accession>
<dbReference type="STRING" id="633807.BW732_03295"/>
<evidence type="ECO:0000313" key="7">
    <source>
        <dbReference type="EMBL" id="AQP54771.1"/>
    </source>
</evidence>
<evidence type="ECO:0000313" key="8">
    <source>
        <dbReference type="Proteomes" id="UP000188246"/>
    </source>
</evidence>
<dbReference type="EMBL" id="CP019609">
    <property type="protein sequence ID" value="AQP54771.1"/>
    <property type="molecule type" value="Genomic_DNA"/>
</dbReference>
<keyword evidence="5" id="KW-0663">Pyridoxal phosphate</keyword>
<dbReference type="InterPro" id="IPR015421">
    <property type="entry name" value="PyrdxlP-dep_Trfase_major"/>
</dbReference>